<accession>A0A0S4TZU1</accession>
<name>A0A0S4TZU1_RALSL</name>
<gene>
    <name evidence="1" type="ORF">RUN39_v1_1480003</name>
</gene>
<proteinExistence type="predicted"/>
<reference evidence="1" key="1">
    <citation type="submission" date="2015-10" db="EMBL/GenBank/DDBJ databases">
        <authorList>
            <person name="Gilbert D.G."/>
        </authorList>
    </citation>
    <scope>NUCLEOTIDE SEQUENCE</scope>
    <source>
        <strain evidence="1">Phyl III-seqv23</strain>
    </source>
</reference>
<dbReference type="EMBL" id="LN899819">
    <property type="protein sequence ID" value="CUV15516.1"/>
    <property type="molecule type" value="Genomic_DNA"/>
</dbReference>
<sequence length="109" mass="11953">MNLLPERTHGASEMRKIKVMADYQCHPLWDPPTGAYGDIDPSTLPITEGLKHKLINWAASFDETLDVADPANSGFKSIEVEAAFKARGIQLAEQLQKELGSGFLVSVKV</sequence>
<evidence type="ECO:0000313" key="1">
    <source>
        <dbReference type="EMBL" id="CUV15516.1"/>
    </source>
</evidence>
<protein>
    <submittedName>
        <fullName evidence="1">Hypothethical protein</fullName>
    </submittedName>
</protein>
<dbReference type="AlphaFoldDB" id="A0A0S4TZU1"/>
<organism evidence="1">
    <name type="scientific">Ralstonia solanacearum</name>
    <name type="common">Pseudomonas solanacearum</name>
    <dbReference type="NCBI Taxonomy" id="305"/>
    <lineage>
        <taxon>Bacteria</taxon>
        <taxon>Pseudomonadati</taxon>
        <taxon>Pseudomonadota</taxon>
        <taxon>Betaproteobacteria</taxon>
        <taxon>Burkholderiales</taxon>
        <taxon>Burkholderiaceae</taxon>
        <taxon>Ralstonia</taxon>
        <taxon>Ralstonia solanacearum species complex</taxon>
    </lineage>
</organism>